<protein>
    <submittedName>
        <fullName evidence="2">Uncharacterized protein</fullName>
    </submittedName>
</protein>
<dbReference type="KEGG" id="fin:KQS_01205"/>
<feature type="transmembrane region" description="Helical" evidence="1">
    <location>
        <begin position="301"/>
        <end position="325"/>
    </location>
</feature>
<feature type="transmembrane region" description="Helical" evidence="1">
    <location>
        <begin position="207"/>
        <end position="231"/>
    </location>
</feature>
<proteinExistence type="predicted"/>
<dbReference type="Proteomes" id="UP000007599">
    <property type="component" value="Chromosome I"/>
</dbReference>
<sequence>MINNNFQITKNKENQFILEINEKSFLVGEVVYMILSRIKKSISEDEIVDDIKGIKGYENFTILKLHQFLENEITPLFNSQLNDSKNPVKKIFTVIKPEKHLNYFSFLIKLFHLNFFWTAFIFQLVISSLFIYKNLSFYNQMAEFKIEWFFSFFFLVFIMLIHELGHVVASLKFKIIPKEIGFGFYFIYPALYTNLTQIWKLNKFEKVIVNLGGIYFQLFINLILIGLFYWLNDYKNLLFLFFTINFGIILFNLNPFFKFDGYWVFSDVLKIPNLRAKANAYLVSLIKLNGSRKNEIVIVKVYAVLYFVFMLFIWCLITKYIVLNFDIFFKRIKTFHSIKNNLDYLLGYVITLILAFRIVYGFVFSYYKIRKNDKRN</sequence>
<evidence type="ECO:0000313" key="2">
    <source>
        <dbReference type="EMBL" id="CCG52236.1"/>
    </source>
</evidence>
<gene>
    <name evidence="2" type="ordered locus">KQS_01205</name>
</gene>
<dbReference type="EMBL" id="HE774682">
    <property type="protein sequence ID" value="CCG52236.1"/>
    <property type="molecule type" value="Genomic_DNA"/>
</dbReference>
<reference evidence="3" key="2">
    <citation type="submission" date="2012-03" db="EMBL/GenBank/DDBJ databases">
        <title>Complete genome sequence of Flavobacterium indicum GPTSA100-9T, isolated from warm spring water.</title>
        <authorList>
            <person name="Barbier P."/>
            <person name="Houel A."/>
            <person name="Loux V."/>
            <person name="Poulain J."/>
            <person name="Bernardet J.-F."/>
            <person name="Touchon M."/>
            <person name="Duchaud E."/>
        </authorList>
    </citation>
    <scope>NUCLEOTIDE SEQUENCE [LARGE SCALE GENOMIC DNA]</scope>
    <source>
        <strain evidence="3">DSM 17447 / CIP 109464 / GPTSA100-9</strain>
    </source>
</reference>
<keyword evidence="1" id="KW-1133">Transmembrane helix</keyword>
<dbReference type="PATRIC" id="fig|1094466.5.peg.236"/>
<organism evidence="2 3">
    <name type="scientific">Flavobacterium indicum (strain DSM 17447 / CIP 109464 / GPTSA100-9)</name>
    <dbReference type="NCBI Taxonomy" id="1094466"/>
    <lineage>
        <taxon>Bacteria</taxon>
        <taxon>Pseudomonadati</taxon>
        <taxon>Bacteroidota</taxon>
        <taxon>Flavobacteriia</taxon>
        <taxon>Flavobacteriales</taxon>
        <taxon>Flavobacteriaceae</taxon>
        <taxon>Flavobacterium</taxon>
    </lineage>
</organism>
<feature type="transmembrane region" description="Helical" evidence="1">
    <location>
        <begin position="237"/>
        <end position="257"/>
    </location>
</feature>
<dbReference type="HOGENOM" id="CLU_053105_0_0_10"/>
<feature type="transmembrane region" description="Helical" evidence="1">
    <location>
        <begin position="175"/>
        <end position="195"/>
    </location>
</feature>
<feature type="transmembrane region" description="Helical" evidence="1">
    <location>
        <begin position="345"/>
        <end position="367"/>
    </location>
</feature>
<dbReference type="eggNOG" id="COG1994">
    <property type="taxonomic scope" value="Bacteria"/>
</dbReference>
<dbReference type="OrthoDB" id="9759690at2"/>
<reference evidence="2 3" key="1">
    <citation type="journal article" date="2012" name="J. Bacteriol.">
        <title>Complete Genome Sequence of Flavobacterium indicum GPSTA100-9T, Isolated from Warm Spring Water.</title>
        <authorList>
            <person name="Barbier P."/>
            <person name="Houel A."/>
            <person name="Loux V."/>
            <person name="Poulain J."/>
            <person name="Bernardet J.F."/>
            <person name="Touchon M."/>
            <person name="Duchaud E."/>
        </authorList>
    </citation>
    <scope>NUCLEOTIDE SEQUENCE [LARGE SCALE GENOMIC DNA]</scope>
    <source>
        <strain evidence="3">DSM 17447 / CIP 109464 / GPTSA100-9</strain>
    </source>
</reference>
<evidence type="ECO:0000256" key="1">
    <source>
        <dbReference type="SAM" id="Phobius"/>
    </source>
</evidence>
<keyword evidence="1" id="KW-0472">Membrane</keyword>
<keyword evidence="3" id="KW-1185">Reference proteome</keyword>
<feature type="transmembrane region" description="Helical" evidence="1">
    <location>
        <begin position="147"/>
        <end position="169"/>
    </location>
</feature>
<evidence type="ECO:0000313" key="3">
    <source>
        <dbReference type="Proteomes" id="UP000007599"/>
    </source>
</evidence>
<dbReference type="STRING" id="1094466.KQS_01205"/>
<feature type="transmembrane region" description="Helical" evidence="1">
    <location>
        <begin position="115"/>
        <end position="135"/>
    </location>
</feature>
<dbReference type="AlphaFoldDB" id="H8XNW9"/>
<name>H8XNW9_FLAIG</name>
<accession>H8XNW9</accession>
<dbReference type="RefSeq" id="WP_014387380.1">
    <property type="nucleotide sequence ID" value="NC_017025.1"/>
</dbReference>
<keyword evidence="1" id="KW-0812">Transmembrane</keyword>